<comment type="caution">
    <text evidence="1">The sequence shown here is derived from an EMBL/GenBank/DDBJ whole genome shotgun (WGS) entry which is preliminary data.</text>
</comment>
<name>A0A371G1H0_MUCPR</name>
<keyword evidence="2" id="KW-1185">Reference proteome</keyword>
<dbReference type="GO" id="GO:0004176">
    <property type="term" value="F:ATP-dependent peptidase activity"/>
    <property type="evidence" value="ECO:0007669"/>
    <property type="project" value="InterPro"/>
</dbReference>
<dbReference type="OrthoDB" id="1729830at2759"/>
<dbReference type="Proteomes" id="UP000257109">
    <property type="component" value="Unassembled WGS sequence"/>
</dbReference>
<dbReference type="GO" id="GO:0004252">
    <property type="term" value="F:serine-type endopeptidase activity"/>
    <property type="evidence" value="ECO:0007669"/>
    <property type="project" value="InterPro"/>
</dbReference>
<dbReference type="EMBL" id="QJKJ01007064">
    <property type="protein sequence ID" value="RDX84387.1"/>
    <property type="molecule type" value="Genomic_DNA"/>
</dbReference>
<dbReference type="GO" id="GO:0005524">
    <property type="term" value="F:ATP binding"/>
    <property type="evidence" value="ECO:0007669"/>
    <property type="project" value="InterPro"/>
</dbReference>
<protein>
    <submittedName>
        <fullName evidence="1">Lon protease-like 2, peroxisomal</fullName>
    </submittedName>
</protein>
<reference evidence="1" key="1">
    <citation type="submission" date="2018-05" db="EMBL/GenBank/DDBJ databases">
        <title>Draft genome of Mucuna pruriens seed.</title>
        <authorList>
            <person name="Nnadi N.E."/>
            <person name="Vos R."/>
            <person name="Hasami M.H."/>
            <person name="Devisetty U.K."/>
            <person name="Aguiy J.C."/>
        </authorList>
    </citation>
    <scope>NUCLEOTIDE SEQUENCE [LARGE SCALE GENOMIC DNA]</scope>
    <source>
        <strain evidence="1">JCA_2017</strain>
    </source>
</reference>
<dbReference type="InterPro" id="IPR027065">
    <property type="entry name" value="Lon_Prtase"/>
</dbReference>
<dbReference type="PANTHER" id="PTHR10046">
    <property type="entry name" value="ATP DEPENDENT LON PROTEASE FAMILY MEMBER"/>
    <property type="match status" value="1"/>
</dbReference>
<dbReference type="GO" id="GO:0006508">
    <property type="term" value="P:proteolysis"/>
    <property type="evidence" value="ECO:0007669"/>
    <property type="project" value="UniProtKB-KW"/>
</dbReference>
<gene>
    <name evidence="1" type="primary">LON2</name>
    <name evidence="1" type="ORF">CR513_34575</name>
</gene>
<feature type="non-terminal residue" evidence="1">
    <location>
        <position position="1"/>
    </location>
</feature>
<dbReference type="AlphaFoldDB" id="A0A371G1H0"/>
<accession>A0A371G1H0</accession>
<dbReference type="GO" id="GO:0030163">
    <property type="term" value="P:protein catabolic process"/>
    <property type="evidence" value="ECO:0007669"/>
    <property type="project" value="InterPro"/>
</dbReference>
<proteinExistence type="predicted"/>
<dbReference type="STRING" id="157652.A0A371G1H0"/>
<feature type="non-terminal residue" evidence="1">
    <location>
        <position position="109"/>
    </location>
</feature>
<sequence length="109" mass="11846">MDVHKVAKYPATMPVNARGLVLCFVGPPSARKTSLTSSIAAVLARNRCTYPLLKPDERGLMLCFVGLADVGKTSLASSIALLVKVEADIKGHRRTYVGSMLRQFIDELK</sequence>
<evidence type="ECO:0000313" key="2">
    <source>
        <dbReference type="Proteomes" id="UP000257109"/>
    </source>
</evidence>
<evidence type="ECO:0000313" key="1">
    <source>
        <dbReference type="EMBL" id="RDX84387.1"/>
    </source>
</evidence>
<organism evidence="1 2">
    <name type="scientific">Mucuna pruriens</name>
    <name type="common">Velvet bean</name>
    <name type="synonym">Dolichos pruriens</name>
    <dbReference type="NCBI Taxonomy" id="157652"/>
    <lineage>
        <taxon>Eukaryota</taxon>
        <taxon>Viridiplantae</taxon>
        <taxon>Streptophyta</taxon>
        <taxon>Embryophyta</taxon>
        <taxon>Tracheophyta</taxon>
        <taxon>Spermatophyta</taxon>
        <taxon>Magnoliopsida</taxon>
        <taxon>eudicotyledons</taxon>
        <taxon>Gunneridae</taxon>
        <taxon>Pentapetalae</taxon>
        <taxon>rosids</taxon>
        <taxon>fabids</taxon>
        <taxon>Fabales</taxon>
        <taxon>Fabaceae</taxon>
        <taxon>Papilionoideae</taxon>
        <taxon>50 kb inversion clade</taxon>
        <taxon>NPAAA clade</taxon>
        <taxon>indigoferoid/millettioid clade</taxon>
        <taxon>Phaseoleae</taxon>
        <taxon>Mucuna</taxon>
    </lineage>
</organism>